<proteinExistence type="predicted"/>
<gene>
    <name evidence="3" type="ORF">CSC81_10950</name>
    <name evidence="2" type="ORF">Q8W23_12585</name>
</gene>
<comment type="caution">
    <text evidence="3">The sequence shown here is derived from an EMBL/GenBank/DDBJ whole genome shotgun (WGS) entry which is preliminary data.</text>
</comment>
<evidence type="ECO:0000313" key="4">
    <source>
        <dbReference type="Proteomes" id="UP000222163"/>
    </source>
</evidence>
<feature type="transmembrane region" description="Helical" evidence="1">
    <location>
        <begin position="89"/>
        <end position="115"/>
    </location>
</feature>
<accession>A0A2G1BSW3</accession>
<keyword evidence="2" id="KW-0547">Nucleotide-binding</keyword>
<keyword evidence="1" id="KW-0472">Membrane</keyword>
<protein>
    <submittedName>
        <fullName evidence="2">ABC transporter ATP-binding protein</fullName>
    </submittedName>
    <submittedName>
        <fullName evidence="3">GTP-binding protein</fullName>
    </submittedName>
</protein>
<dbReference type="EMBL" id="JAUYVU010000010">
    <property type="protein sequence ID" value="MDP2542310.1"/>
    <property type="molecule type" value="Genomic_DNA"/>
</dbReference>
<reference evidence="3 4" key="1">
    <citation type="journal article" date="2016" name="Nat. Commun.">
        <title>Microbial interactions lead to rapid micro-scale successions on model marine particles.</title>
        <authorList>
            <person name="Datta M.S."/>
            <person name="Sliwerska E."/>
            <person name="Gore J."/>
            <person name="Polz M.F."/>
            <person name="Cordero O.X."/>
        </authorList>
    </citation>
    <scope>NUCLEOTIDE SEQUENCE [LARGE SCALE GENOMIC DNA]</scope>
    <source>
        <strain evidence="3 4">4G03</strain>
    </source>
</reference>
<feature type="transmembrane region" description="Helical" evidence="1">
    <location>
        <begin position="121"/>
        <end position="141"/>
    </location>
</feature>
<dbReference type="EMBL" id="PDUU01000009">
    <property type="protein sequence ID" value="PHN96929.1"/>
    <property type="molecule type" value="Genomic_DNA"/>
</dbReference>
<evidence type="ECO:0000256" key="1">
    <source>
        <dbReference type="SAM" id="Phobius"/>
    </source>
</evidence>
<keyword evidence="1" id="KW-0812">Transmembrane</keyword>
<evidence type="ECO:0000313" key="3">
    <source>
        <dbReference type="EMBL" id="PHN96929.1"/>
    </source>
</evidence>
<sequence>MDDKLYNQIFLKPRFQLEYEISSQVLLEEIKKHLNDVSKYKMKVVDNHVVIDVPEKESHLWSPQLHIEIEEVSETSSNIKGLFGPKPQVWTFFMFLHFLVGTAFVIFAIIAYSNWSLKKITMLPIVMLVVLPIVWVALYLVGSLGKSTGKKQMDELKEYTKQLLQTIKKS</sequence>
<organism evidence="3 4">
    <name type="scientific">Tenacibaculum discolor</name>
    <dbReference type="NCBI Taxonomy" id="361581"/>
    <lineage>
        <taxon>Bacteria</taxon>
        <taxon>Pseudomonadati</taxon>
        <taxon>Bacteroidota</taxon>
        <taxon>Flavobacteriia</taxon>
        <taxon>Flavobacteriales</taxon>
        <taxon>Flavobacteriaceae</taxon>
        <taxon>Tenacibaculum</taxon>
    </lineage>
</organism>
<evidence type="ECO:0000313" key="5">
    <source>
        <dbReference type="Proteomes" id="UP001242342"/>
    </source>
</evidence>
<reference evidence="3" key="2">
    <citation type="submission" date="2017-10" db="EMBL/GenBank/DDBJ databases">
        <authorList>
            <person name="Enke T.N."/>
            <person name="Cordero O.X."/>
        </authorList>
    </citation>
    <scope>NUCLEOTIDE SEQUENCE</scope>
    <source>
        <strain evidence="3">4G03</strain>
    </source>
</reference>
<dbReference type="GO" id="GO:0005524">
    <property type="term" value="F:ATP binding"/>
    <property type="evidence" value="ECO:0007669"/>
    <property type="project" value="UniProtKB-KW"/>
</dbReference>
<dbReference type="RefSeq" id="WP_099215793.1">
    <property type="nucleotide sequence ID" value="NZ_JAUYVU010000010.1"/>
</dbReference>
<evidence type="ECO:0000313" key="2">
    <source>
        <dbReference type="EMBL" id="MDP2542310.1"/>
    </source>
</evidence>
<keyword evidence="2" id="KW-0067">ATP-binding</keyword>
<dbReference type="AlphaFoldDB" id="A0A2G1BSW3"/>
<keyword evidence="1" id="KW-1133">Transmembrane helix</keyword>
<reference evidence="2 5" key="3">
    <citation type="submission" date="2023-07" db="EMBL/GenBank/DDBJ databases">
        <title>Genome content predicts the carbon catabolic preferences of heterotrophic bacteria.</title>
        <authorList>
            <person name="Gralka M."/>
        </authorList>
    </citation>
    <scope>NUCLEOTIDE SEQUENCE [LARGE SCALE GENOMIC DNA]</scope>
    <source>
        <strain evidence="2 5">4G03</strain>
    </source>
</reference>
<name>A0A2G1BSW3_9FLAO</name>
<keyword evidence="5" id="KW-1185">Reference proteome</keyword>
<dbReference type="Proteomes" id="UP000222163">
    <property type="component" value="Unassembled WGS sequence"/>
</dbReference>
<dbReference type="Proteomes" id="UP001242342">
    <property type="component" value="Unassembled WGS sequence"/>
</dbReference>